<dbReference type="RefSeq" id="WP_016182929.1">
    <property type="nucleotide sequence ID" value="NZ_JXKI01000049.1"/>
</dbReference>
<gene>
    <name evidence="1" type="ORF">I568_00438</name>
</gene>
<accession>S1P2V0</accession>
<reference evidence="1 2" key="1">
    <citation type="submission" date="2013-03" db="EMBL/GenBank/DDBJ databases">
        <title>The Genome Sequence of Enterococcus columbae ATCC_51263 (PacBio/Illumina hybrid assembly).</title>
        <authorList>
            <consortium name="The Broad Institute Genomics Platform"/>
            <consortium name="The Broad Institute Genome Sequencing Center for Infectious Disease"/>
            <person name="Earl A."/>
            <person name="Russ C."/>
            <person name="Gilmore M."/>
            <person name="Surin D."/>
            <person name="Walker B."/>
            <person name="Young S."/>
            <person name="Zeng Q."/>
            <person name="Gargeya S."/>
            <person name="Fitzgerald M."/>
            <person name="Haas B."/>
            <person name="Abouelleil A."/>
            <person name="Allen A.W."/>
            <person name="Alvarado L."/>
            <person name="Arachchi H.M."/>
            <person name="Berlin A.M."/>
            <person name="Chapman S.B."/>
            <person name="Gainer-Dewar J."/>
            <person name="Goldberg J."/>
            <person name="Griggs A."/>
            <person name="Gujja S."/>
            <person name="Hansen M."/>
            <person name="Howarth C."/>
            <person name="Imamovic A."/>
            <person name="Ireland A."/>
            <person name="Larimer J."/>
            <person name="McCowan C."/>
            <person name="Murphy C."/>
            <person name="Pearson M."/>
            <person name="Poon T.W."/>
            <person name="Priest M."/>
            <person name="Roberts A."/>
            <person name="Saif S."/>
            <person name="Shea T."/>
            <person name="Sisk P."/>
            <person name="Sykes S."/>
            <person name="Wortman J."/>
            <person name="Nusbaum C."/>
            <person name="Birren B."/>
        </authorList>
    </citation>
    <scope>NUCLEOTIDE SEQUENCE [LARGE SCALE GENOMIC DNA]</scope>
    <source>
        <strain evidence="1 2">ATCC 51263</strain>
    </source>
</reference>
<name>S1P2V0_9ENTE</name>
<keyword evidence="2" id="KW-1185">Reference proteome</keyword>
<dbReference type="Proteomes" id="UP000014113">
    <property type="component" value="Unassembled WGS sequence"/>
</dbReference>
<dbReference type="STRING" id="1121865.OMW_00766"/>
<organism evidence="1 2">
    <name type="scientific">Enterococcus columbae DSM 7374 = ATCC 51263</name>
    <dbReference type="NCBI Taxonomy" id="1121865"/>
    <lineage>
        <taxon>Bacteria</taxon>
        <taxon>Bacillati</taxon>
        <taxon>Bacillota</taxon>
        <taxon>Bacilli</taxon>
        <taxon>Lactobacillales</taxon>
        <taxon>Enterococcaceae</taxon>
        <taxon>Enterococcus</taxon>
    </lineage>
</organism>
<proteinExistence type="predicted"/>
<comment type="caution">
    <text evidence="1">The sequence shown here is derived from an EMBL/GenBank/DDBJ whole genome shotgun (WGS) entry which is preliminary data.</text>
</comment>
<sequence>MEDFMFEEDEKEFILFEMFGIDPNAPDAAADLEEAIDCYWD</sequence>
<evidence type="ECO:0000313" key="1">
    <source>
        <dbReference type="EMBL" id="EOW87394.1"/>
    </source>
</evidence>
<dbReference type="AlphaFoldDB" id="S1P2V0"/>
<evidence type="ECO:0000313" key="2">
    <source>
        <dbReference type="Proteomes" id="UP000014113"/>
    </source>
</evidence>
<dbReference type="PATRIC" id="fig|1121865.3.peg.754"/>
<protein>
    <submittedName>
        <fullName evidence="1">Uncharacterized protein</fullName>
    </submittedName>
</protein>
<dbReference type="EMBL" id="ASWJ01000003">
    <property type="protein sequence ID" value="EOW87394.1"/>
    <property type="molecule type" value="Genomic_DNA"/>
</dbReference>